<accession>A0A0A9DVM5</accession>
<protein>
    <submittedName>
        <fullName evidence="1">Uncharacterized protein</fullName>
    </submittedName>
</protein>
<sequence length="37" mass="4328">MLLDLNTAILSYDPLMNAFIHKSLRLVLMKSVAFREY</sequence>
<dbReference type="AlphaFoldDB" id="A0A0A9DVM5"/>
<dbReference type="EMBL" id="GBRH01206029">
    <property type="protein sequence ID" value="JAD91866.1"/>
    <property type="molecule type" value="Transcribed_RNA"/>
</dbReference>
<reference evidence="1" key="2">
    <citation type="journal article" date="2015" name="Data Brief">
        <title>Shoot transcriptome of the giant reed, Arundo donax.</title>
        <authorList>
            <person name="Barrero R.A."/>
            <person name="Guerrero F.D."/>
            <person name="Moolhuijzen P."/>
            <person name="Goolsby J.A."/>
            <person name="Tidwell J."/>
            <person name="Bellgard S.E."/>
            <person name="Bellgard M.I."/>
        </authorList>
    </citation>
    <scope>NUCLEOTIDE SEQUENCE</scope>
    <source>
        <tissue evidence="1">Shoot tissue taken approximately 20 cm above the soil surface</tissue>
    </source>
</reference>
<name>A0A0A9DVM5_ARUDO</name>
<reference evidence="1" key="1">
    <citation type="submission" date="2014-09" db="EMBL/GenBank/DDBJ databases">
        <authorList>
            <person name="Magalhaes I.L.F."/>
            <person name="Oliveira U."/>
            <person name="Santos F.R."/>
            <person name="Vidigal T.H.D.A."/>
            <person name="Brescovit A.D."/>
            <person name="Santos A.J."/>
        </authorList>
    </citation>
    <scope>NUCLEOTIDE SEQUENCE</scope>
    <source>
        <tissue evidence="1">Shoot tissue taken approximately 20 cm above the soil surface</tissue>
    </source>
</reference>
<evidence type="ECO:0000313" key="1">
    <source>
        <dbReference type="EMBL" id="JAD91866.1"/>
    </source>
</evidence>
<proteinExistence type="predicted"/>
<organism evidence="1">
    <name type="scientific">Arundo donax</name>
    <name type="common">Giant reed</name>
    <name type="synonym">Donax arundinaceus</name>
    <dbReference type="NCBI Taxonomy" id="35708"/>
    <lineage>
        <taxon>Eukaryota</taxon>
        <taxon>Viridiplantae</taxon>
        <taxon>Streptophyta</taxon>
        <taxon>Embryophyta</taxon>
        <taxon>Tracheophyta</taxon>
        <taxon>Spermatophyta</taxon>
        <taxon>Magnoliopsida</taxon>
        <taxon>Liliopsida</taxon>
        <taxon>Poales</taxon>
        <taxon>Poaceae</taxon>
        <taxon>PACMAD clade</taxon>
        <taxon>Arundinoideae</taxon>
        <taxon>Arundineae</taxon>
        <taxon>Arundo</taxon>
    </lineage>
</organism>